<dbReference type="Pfam" id="PF00134">
    <property type="entry name" value="Cyclin_N"/>
    <property type="match status" value="1"/>
</dbReference>
<dbReference type="InterPro" id="IPR013763">
    <property type="entry name" value="Cyclin-like_dom"/>
</dbReference>
<keyword evidence="8" id="KW-1185">Reference proteome</keyword>
<dbReference type="CDD" id="cd20534">
    <property type="entry name" value="CYCLIN_CCNM_CCNQ_rpt1"/>
    <property type="match status" value="1"/>
</dbReference>
<dbReference type="CDD" id="cd20535">
    <property type="entry name" value="CYCLIN_CCNM_CCNQ_rpt2"/>
    <property type="match status" value="1"/>
</dbReference>
<evidence type="ECO:0000313" key="7">
    <source>
        <dbReference type="EMBL" id="CAI9531669.1"/>
    </source>
</evidence>
<dbReference type="EMBL" id="CATNWA010000018">
    <property type="protein sequence ID" value="CAI9531669.1"/>
    <property type="molecule type" value="Genomic_DNA"/>
</dbReference>
<gene>
    <name evidence="7" type="ORF">SPARVUS_LOCUS41355</name>
</gene>
<organism evidence="7 8">
    <name type="scientific">Staurois parvus</name>
    <dbReference type="NCBI Taxonomy" id="386267"/>
    <lineage>
        <taxon>Eukaryota</taxon>
        <taxon>Metazoa</taxon>
        <taxon>Chordata</taxon>
        <taxon>Craniata</taxon>
        <taxon>Vertebrata</taxon>
        <taxon>Euteleostomi</taxon>
        <taxon>Amphibia</taxon>
        <taxon>Batrachia</taxon>
        <taxon>Anura</taxon>
        <taxon>Neobatrachia</taxon>
        <taxon>Ranoidea</taxon>
        <taxon>Ranidae</taxon>
        <taxon>Staurois</taxon>
    </lineage>
</organism>
<evidence type="ECO:0000256" key="4">
    <source>
        <dbReference type="ARBA" id="ARBA00032419"/>
    </source>
</evidence>
<dbReference type="PANTHER" id="PTHR10026">
    <property type="entry name" value="CYCLIN"/>
    <property type="match status" value="1"/>
</dbReference>
<dbReference type="InterPro" id="IPR036915">
    <property type="entry name" value="Cyclin-like_sf"/>
</dbReference>
<accession>A0ABN9A6P1</accession>
<dbReference type="InterPro" id="IPR043198">
    <property type="entry name" value="Cyclin/Ssn8"/>
</dbReference>
<proteinExistence type="inferred from homology"/>
<dbReference type="PIRSF" id="PIRSF028758">
    <property type="entry name" value="Cyclin, C/H/G types"/>
    <property type="match status" value="1"/>
</dbReference>
<dbReference type="InterPro" id="IPR006671">
    <property type="entry name" value="Cyclin_N"/>
</dbReference>
<evidence type="ECO:0000256" key="1">
    <source>
        <dbReference type="ARBA" id="ARBA00010390"/>
    </source>
</evidence>
<evidence type="ECO:0000256" key="5">
    <source>
        <dbReference type="RuleBase" id="RU000383"/>
    </source>
</evidence>
<dbReference type="SUPFAM" id="SSF47954">
    <property type="entry name" value="Cyclin-like"/>
    <property type="match status" value="2"/>
</dbReference>
<dbReference type="InterPro" id="IPR048055">
    <property type="entry name" value="Cyclin-Q_first_cyclin_box"/>
</dbReference>
<feature type="domain" description="Cyclin-like" evidence="6">
    <location>
        <begin position="25"/>
        <end position="123"/>
    </location>
</feature>
<dbReference type="Gene3D" id="1.10.472.10">
    <property type="entry name" value="Cyclin-like"/>
    <property type="match status" value="2"/>
</dbReference>
<dbReference type="SMART" id="SM00385">
    <property type="entry name" value="CYCLIN"/>
    <property type="match status" value="1"/>
</dbReference>
<name>A0ABN9A6P1_9NEOB</name>
<evidence type="ECO:0000313" key="8">
    <source>
        <dbReference type="Proteomes" id="UP001162483"/>
    </source>
</evidence>
<evidence type="ECO:0000256" key="3">
    <source>
        <dbReference type="ARBA" id="ARBA00023127"/>
    </source>
</evidence>
<comment type="caution">
    <text evidence="7">The sequence shown here is derived from an EMBL/GenBank/DDBJ whole genome shotgun (WGS) entry which is preliminary data.</text>
</comment>
<dbReference type="InterPro" id="IPR048053">
    <property type="entry name" value="Cyclin-Q_second_cyclin_box"/>
</dbReference>
<comment type="similarity">
    <text evidence="1">Belongs to the cyclin family. Cyclin-like FAM58 subfamily.</text>
</comment>
<evidence type="ECO:0000259" key="6">
    <source>
        <dbReference type="SMART" id="SM00385"/>
    </source>
</evidence>
<protein>
    <recommendedName>
        <fullName evidence="2">Cyclin-Q</fullName>
    </recommendedName>
    <alternativeName>
        <fullName evidence="4">Cyclin-related protein FAM58A</fullName>
    </alternativeName>
</protein>
<sequence length="241" mass="27883">MDVEACSAAASDKDKAVKTHFKVTRFIMEAGVKLGMQSIPIATACTIYHKFFHETTLDEYDPYLVAMSAIYLAGKVEEQHLRTRDIINVCHRYLNPGSDPLEVDSKFWELRDSIVQCELLVLRLLHFRVSFNHPHKYLLHYLVSVKNWMNRHSWERNPIATASWALLRDSYHGDICLRYEAQHIAVAVLYFALQCYGVDVPGNEGAENQWWKVFSEDITRTTINNIISELINIYTMDTEIP</sequence>
<dbReference type="Proteomes" id="UP001162483">
    <property type="component" value="Unassembled WGS sequence"/>
</dbReference>
<keyword evidence="3 5" id="KW-0195">Cyclin</keyword>
<reference evidence="7" key="1">
    <citation type="submission" date="2023-05" db="EMBL/GenBank/DDBJ databases">
        <authorList>
            <person name="Stuckert A."/>
        </authorList>
    </citation>
    <scope>NUCLEOTIDE SEQUENCE</scope>
</reference>
<evidence type="ECO:0000256" key="2">
    <source>
        <dbReference type="ARBA" id="ARBA00019501"/>
    </source>
</evidence>